<keyword evidence="1" id="KW-0472">Membrane</keyword>
<evidence type="ECO:0000313" key="2">
    <source>
        <dbReference type="EMBL" id="QHU13393.1"/>
    </source>
</evidence>
<keyword evidence="1" id="KW-0812">Transmembrane</keyword>
<proteinExistence type="predicted"/>
<sequence length="33" mass="4136">MNMANRCSIYGYISYFYIFFGKMIYMKYNIIYI</sequence>
<dbReference type="AlphaFoldDB" id="A0A6C0K7H9"/>
<protein>
    <submittedName>
        <fullName evidence="2">Uncharacterized protein</fullName>
    </submittedName>
</protein>
<feature type="transmembrane region" description="Helical" evidence="1">
    <location>
        <begin position="12"/>
        <end position="31"/>
    </location>
</feature>
<reference evidence="2" key="1">
    <citation type="journal article" date="2020" name="Nature">
        <title>Giant virus diversity and host interactions through global metagenomics.</title>
        <authorList>
            <person name="Schulz F."/>
            <person name="Roux S."/>
            <person name="Paez-Espino D."/>
            <person name="Jungbluth S."/>
            <person name="Walsh D.A."/>
            <person name="Denef V.J."/>
            <person name="McMahon K.D."/>
            <person name="Konstantinidis K.T."/>
            <person name="Eloe-Fadrosh E.A."/>
            <person name="Kyrpides N.C."/>
            <person name="Woyke T."/>
        </authorList>
    </citation>
    <scope>NUCLEOTIDE SEQUENCE</scope>
    <source>
        <strain evidence="2">GVMAG-S-1101178-73</strain>
    </source>
</reference>
<evidence type="ECO:0000256" key="1">
    <source>
        <dbReference type="SAM" id="Phobius"/>
    </source>
</evidence>
<dbReference type="EMBL" id="MN740820">
    <property type="protein sequence ID" value="QHU13393.1"/>
    <property type="molecule type" value="Genomic_DNA"/>
</dbReference>
<accession>A0A6C0K7H9</accession>
<organism evidence="2">
    <name type="scientific">viral metagenome</name>
    <dbReference type="NCBI Taxonomy" id="1070528"/>
    <lineage>
        <taxon>unclassified sequences</taxon>
        <taxon>metagenomes</taxon>
        <taxon>organismal metagenomes</taxon>
    </lineage>
</organism>
<name>A0A6C0K7H9_9ZZZZ</name>
<keyword evidence="1" id="KW-1133">Transmembrane helix</keyword>